<accession>A0A2N6K1F1</accession>
<evidence type="ECO:0000313" key="1">
    <source>
        <dbReference type="EMBL" id="PLZ88236.1"/>
    </source>
</evidence>
<protein>
    <submittedName>
        <fullName evidence="1">Amino acid adenylation protein</fullName>
    </submittedName>
</protein>
<sequence>MSDPSVVTSLEWYANKYPEIAERCNNALMELIDKQAATTPELVAADSEIDMNGF</sequence>
<reference evidence="1 2" key="1">
    <citation type="submission" date="2017-08" db="EMBL/GenBank/DDBJ databases">
        <title>Genomes of Fischerella (Mastigocladus) sp. strains.</title>
        <authorList>
            <person name="Miller S.R."/>
        </authorList>
    </citation>
    <scope>NUCLEOTIDE SEQUENCE [LARGE SCALE GENOMIC DNA]</scope>
    <source>
        <strain evidence="1 2">CCMEE 5323</strain>
    </source>
</reference>
<comment type="caution">
    <text evidence="1">The sequence shown here is derived from an EMBL/GenBank/DDBJ whole genome shotgun (WGS) entry which is preliminary data.</text>
</comment>
<dbReference type="EMBL" id="NRQW01000349">
    <property type="protein sequence ID" value="PLZ88236.1"/>
    <property type="molecule type" value="Genomic_DNA"/>
</dbReference>
<keyword evidence="2" id="KW-1185">Reference proteome</keyword>
<name>A0A2N6K1F1_FISMU</name>
<dbReference type="AlphaFoldDB" id="A0A2N6K1F1"/>
<dbReference type="Proteomes" id="UP000235036">
    <property type="component" value="Unassembled WGS sequence"/>
</dbReference>
<gene>
    <name evidence="1" type="ORF">CEN44_15780</name>
</gene>
<proteinExistence type="predicted"/>
<evidence type="ECO:0000313" key="2">
    <source>
        <dbReference type="Proteomes" id="UP000235036"/>
    </source>
</evidence>
<organism evidence="1 2">
    <name type="scientific">Fischerella muscicola CCMEE 5323</name>
    <dbReference type="NCBI Taxonomy" id="2019572"/>
    <lineage>
        <taxon>Bacteria</taxon>
        <taxon>Bacillati</taxon>
        <taxon>Cyanobacteriota</taxon>
        <taxon>Cyanophyceae</taxon>
        <taxon>Nostocales</taxon>
        <taxon>Hapalosiphonaceae</taxon>
        <taxon>Fischerella</taxon>
    </lineage>
</organism>